<evidence type="ECO:0000313" key="2">
    <source>
        <dbReference type="Proteomes" id="UP000305222"/>
    </source>
</evidence>
<protein>
    <submittedName>
        <fullName evidence="1">N-acetylmuramoyl-L-alanine amidase</fullName>
    </submittedName>
</protein>
<accession>A0A4U3AMB7</accession>
<reference evidence="1 2" key="1">
    <citation type="journal article" date="2019" name="Environ. Microbiol.">
        <title>An active ?-lactamase is a part of an orchestrated cell wall stress resistance network of Bacillus subtilis and related rhizosphere species.</title>
        <authorList>
            <person name="Bucher T."/>
            <person name="Keren-Paz A."/>
            <person name="Hausser J."/>
            <person name="Olender T."/>
            <person name="Cytryn E."/>
            <person name="Kolodkin-Gal I."/>
        </authorList>
    </citation>
    <scope>NUCLEOTIDE SEQUENCE [LARGE SCALE GENOMIC DNA]</scope>
    <source>
        <strain evidence="1 2">I5</strain>
    </source>
</reference>
<dbReference type="EMBL" id="SZON01001787">
    <property type="protein sequence ID" value="TKI89774.1"/>
    <property type="molecule type" value="Genomic_DNA"/>
</dbReference>
<feature type="non-terminal residue" evidence="1">
    <location>
        <position position="1"/>
    </location>
</feature>
<name>A0A4U3AMB7_9BACI</name>
<comment type="caution">
    <text evidence="1">The sequence shown here is derived from an EMBL/GenBank/DDBJ whole genome shotgun (WGS) entry which is preliminary data.</text>
</comment>
<proteinExistence type="predicted"/>
<evidence type="ECO:0000313" key="1">
    <source>
        <dbReference type="EMBL" id="TKI89774.1"/>
    </source>
</evidence>
<dbReference type="AlphaFoldDB" id="A0A4U3AMB7"/>
<sequence>DAPSWQDKDVAGSVDAGLGFMIDAKVSVNGSSQYKVHNSKGKTYYVTTNEAYVYVK</sequence>
<organism evidence="1 2">
    <name type="scientific">Bacillus wiedmannii</name>
    <dbReference type="NCBI Taxonomy" id="1890302"/>
    <lineage>
        <taxon>Bacteria</taxon>
        <taxon>Bacillati</taxon>
        <taxon>Bacillota</taxon>
        <taxon>Bacilli</taxon>
        <taxon>Bacillales</taxon>
        <taxon>Bacillaceae</taxon>
        <taxon>Bacillus</taxon>
        <taxon>Bacillus cereus group</taxon>
    </lineage>
</organism>
<gene>
    <name evidence="1" type="ORF">FC699_25365</name>
</gene>
<dbReference type="Proteomes" id="UP000305222">
    <property type="component" value="Unassembled WGS sequence"/>
</dbReference>